<comment type="similarity">
    <text evidence="8">Belongs to the binding-protein-dependent transport system permease family.</text>
</comment>
<dbReference type="EMBL" id="BMFY01000002">
    <property type="protein sequence ID" value="GGA05396.1"/>
    <property type="molecule type" value="Genomic_DNA"/>
</dbReference>
<reference evidence="10" key="2">
    <citation type="submission" date="2020-09" db="EMBL/GenBank/DDBJ databases">
        <authorList>
            <person name="Sun Q."/>
            <person name="Zhou Y."/>
        </authorList>
    </citation>
    <scope>NUCLEOTIDE SEQUENCE</scope>
    <source>
        <strain evidence="10">CGMCC 1.12785</strain>
    </source>
</reference>
<dbReference type="RefSeq" id="WP_188549378.1">
    <property type="nucleotide sequence ID" value="NZ_BMFY01000002.1"/>
</dbReference>
<evidence type="ECO:0000256" key="3">
    <source>
        <dbReference type="ARBA" id="ARBA00022475"/>
    </source>
</evidence>
<dbReference type="InterPro" id="IPR035906">
    <property type="entry name" value="MetI-like_sf"/>
</dbReference>
<evidence type="ECO:0000313" key="10">
    <source>
        <dbReference type="EMBL" id="GGA05396.1"/>
    </source>
</evidence>
<dbReference type="GO" id="GO:0055085">
    <property type="term" value="P:transmembrane transport"/>
    <property type="evidence" value="ECO:0007669"/>
    <property type="project" value="InterPro"/>
</dbReference>
<accession>A0A8J2XJ65</accession>
<comment type="subcellular location">
    <subcellularLocation>
        <location evidence="1">Cell inner membrane</location>
        <topology evidence="1">Multi-pass membrane protein</topology>
    </subcellularLocation>
    <subcellularLocation>
        <location evidence="8">Cell membrane</location>
        <topology evidence="8">Multi-pass membrane protein</topology>
    </subcellularLocation>
</comment>
<feature type="transmembrane region" description="Helical" evidence="8">
    <location>
        <begin position="12"/>
        <end position="34"/>
    </location>
</feature>
<name>A0A8J2XJ65_9MICO</name>
<dbReference type="PANTHER" id="PTHR43357:SF4">
    <property type="entry name" value="INNER MEMBRANE ABC TRANSPORTER PERMEASE PROTEIN YDCV"/>
    <property type="match status" value="1"/>
</dbReference>
<feature type="transmembrane region" description="Helical" evidence="8">
    <location>
        <begin position="235"/>
        <end position="257"/>
    </location>
</feature>
<keyword evidence="4" id="KW-0997">Cell inner membrane</keyword>
<evidence type="ECO:0000256" key="2">
    <source>
        <dbReference type="ARBA" id="ARBA00022448"/>
    </source>
</evidence>
<dbReference type="Proteomes" id="UP000616114">
    <property type="component" value="Unassembled WGS sequence"/>
</dbReference>
<keyword evidence="7 8" id="KW-0472">Membrane</keyword>
<evidence type="ECO:0000313" key="11">
    <source>
        <dbReference type="Proteomes" id="UP000616114"/>
    </source>
</evidence>
<keyword evidence="3" id="KW-1003">Cell membrane</keyword>
<feature type="transmembrane region" description="Helical" evidence="8">
    <location>
        <begin position="185"/>
        <end position="211"/>
    </location>
</feature>
<organism evidence="10 11">
    <name type="scientific">Sediminivirga luteola</name>
    <dbReference type="NCBI Taxonomy" id="1774748"/>
    <lineage>
        <taxon>Bacteria</taxon>
        <taxon>Bacillati</taxon>
        <taxon>Actinomycetota</taxon>
        <taxon>Actinomycetes</taxon>
        <taxon>Micrococcales</taxon>
        <taxon>Brevibacteriaceae</taxon>
        <taxon>Sediminivirga</taxon>
    </lineage>
</organism>
<feature type="transmembrane region" description="Helical" evidence="8">
    <location>
        <begin position="100"/>
        <end position="125"/>
    </location>
</feature>
<dbReference type="CDD" id="cd06261">
    <property type="entry name" value="TM_PBP2"/>
    <property type="match status" value="1"/>
</dbReference>
<evidence type="ECO:0000256" key="5">
    <source>
        <dbReference type="ARBA" id="ARBA00022692"/>
    </source>
</evidence>
<sequence>MNQRTPVRLPLALWAGVTALLLVAPTLVVIPLSFTERRSFSFPIEGWSLQWYERFFTDPRWYGALGTSIAVAIGAALVATVAGTLAAIALDRARLRYGWLIRALLLLPVVVPQIVAAVAIFGTYLGWGISGTPLGLLLAHIVLAIPFVVIPVSTALQSFDPTLERAAAVLGAGGWGRFWQVQLPLISPGVITGFVFAFVTSLDEVVIAYFLQTPTLRSLPVQMYSSVTVETDPTIAVASSLMLVFSTIVILLPRFFAARRRRLLKAKETP</sequence>
<keyword evidence="11" id="KW-1185">Reference proteome</keyword>
<evidence type="ECO:0000256" key="4">
    <source>
        <dbReference type="ARBA" id="ARBA00022519"/>
    </source>
</evidence>
<evidence type="ECO:0000256" key="7">
    <source>
        <dbReference type="ARBA" id="ARBA00023136"/>
    </source>
</evidence>
<dbReference type="PANTHER" id="PTHR43357">
    <property type="entry name" value="INNER MEMBRANE ABC TRANSPORTER PERMEASE PROTEIN YDCV"/>
    <property type="match status" value="1"/>
</dbReference>
<keyword evidence="5 8" id="KW-0812">Transmembrane</keyword>
<proteinExistence type="inferred from homology"/>
<dbReference type="GO" id="GO:0005886">
    <property type="term" value="C:plasma membrane"/>
    <property type="evidence" value="ECO:0007669"/>
    <property type="project" value="UniProtKB-SubCell"/>
</dbReference>
<dbReference type="Pfam" id="PF00528">
    <property type="entry name" value="BPD_transp_1"/>
    <property type="match status" value="1"/>
</dbReference>
<gene>
    <name evidence="10" type="ORF">GCM10011333_05380</name>
</gene>
<protein>
    <submittedName>
        <fullName evidence="10">Polyamine ABC transporter permease</fullName>
    </submittedName>
</protein>
<dbReference type="PROSITE" id="PS50928">
    <property type="entry name" value="ABC_TM1"/>
    <property type="match status" value="1"/>
</dbReference>
<dbReference type="Gene3D" id="1.10.3720.10">
    <property type="entry name" value="MetI-like"/>
    <property type="match status" value="1"/>
</dbReference>
<keyword evidence="6 8" id="KW-1133">Transmembrane helix</keyword>
<evidence type="ECO:0000256" key="1">
    <source>
        <dbReference type="ARBA" id="ARBA00004429"/>
    </source>
</evidence>
<feature type="domain" description="ABC transmembrane type-1" evidence="9">
    <location>
        <begin position="65"/>
        <end position="253"/>
    </location>
</feature>
<feature type="transmembrane region" description="Helical" evidence="8">
    <location>
        <begin position="61"/>
        <end position="88"/>
    </location>
</feature>
<reference evidence="10" key="1">
    <citation type="journal article" date="2014" name="Int. J. Syst. Evol. Microbiol.">
        <title>Complete genome sequence of Corynebacterium casei LMG S-19264T (=DSM 44701T), isolated from a smear-ripened cheese.</title>
        <authorList>
            <consortium name="US DOE Joint Genome Institute (JGI-PGF)"/>
            <person name="Walter F."/>
            <person name="Albersmeier A."/>
            <person name="Kalinowski J."/>
            <person name="Ruckert C."/>
        </authorList>
    </citation>
    <scope>NUCLEOTIDE SEQUENCE</scope>
    <source>
        <strain evidence="10">CGMCC 1.12785</strain>
    </source>
</reference>
<evidence type="ECO:0000256" key="8">
    <source>
        <dbReference type="RuleBase" id="RU363032"/>
    </source>
</evidence>
<dbReference type="SUPFAM" id="SSF161098">
    <property type="entry name" value="MetI-like"/>
    <property type="match status" value="1"/>
</dbReference>
<evidence type="ECO:0000256" key="6">
    <source>
        <dbReference type="ARBA" id="ARBA00022989"/>
    </source>
</evidence>
<feature type="transmembrane region" description="Helical" evidence="8">
    <location>
        <begin position="137"/>
        <end position="156"/>
    </location>
</feature>
<keyword evidence="2 8" id="KW-0813">Transport</keyword>
<dbReference type="InterPro" id="IPR000515">
    <property type="entry name" value="MetI-like"/>
</dbReference>
<dbReference type="AlphaFoldDB" id="A0A8J2XJ65"/>
<comment type="caution">
    <text evidence="10">The sequence shown here is derived from an EMBL/GenBank/DDBJ whole genome shotgun (WGS) entry which is preliminary data.</text>
</comment>
<evidence type="ECO:0000259" key="9">
    <source>
        <dbReference type="PROSITE" id="PS50928"/>
    </source>
</evidence>